<dbReference type="EMBL" id="JACHHT010000003">
    <property type="protein sequence ID" value="MBB6523237.1"/>
    <property type="molecule type" value="Genomic_DNA"/>
</dbReference>
<proteinExistence type="predicted"/>
<keyword evidence="5" id="KW-1185">Reference proteome</keyword>
<dbReference type="SUPFAM" id="SSF52821">
    <property type="entry name" value="Rhodanese/Cell cycle control phosphatase"/>
    <property type="match status" value="2"/>
</dbReference>
<accession>A0A7X0JW10</accession>
<dbReference type="PANTHER" id="PTHR11364:SF27">
    <property type="entry name" value="SULFURTRANSFERASE"/>
    <property type="match status" value="1"/>
</dbReference>
<keyword evidence="2" id="KW-0677">Repeat</keyword>
<reference evidence="4 5" key="1">
    <citation type="submission" date="2020-08" db="EMBL/GenBank/DDBJ databases">
        <title>Genomic Encyclopedia of Type Strains, Phase IV (KMG-IV): sequencing the most valuable type-strain genomes for metagenomic binning, comparative biology and taxonomic classification.</title>
        <authorList>
            <person name="Goeker M."/>
        </authorList>
    </citation>
    <scope>NUCLEOTIDE SEQUENCE [LARGE SCALE GENOMIC DNA]</scope>
    <source>
        <strain evidence="4 5">DSM 22368</strain>
    </source>
</reference>
<keyword evidence="1 4" id="KW-0808">Transferase</keyword>
<dbReference type="RefSeq" id="WP_166843667.1">
    <property type="nucleotide sequence ID" value="NZ_JAAONY010000003.1"/>
</dbReference>
<evidence type="ECO:0000313" key="4">
    <source>
        <dbReference type="EMBL" id="MBB6523237.1"/>
    </source>
</evidence>
<dbReference type="InterPro" id="IPR036873">
    <property type="entry name" value="Rhodanese-like_dom_sf"/>
</dbReference>
<feature type="domain" description="Rhodanese" evidence="3">
    <location>
        <begin position="181"/>
        <end position="284"/>
    </location>
</feature>
<dbReference type="PROSITE" id="PS50206">
    <property type="entry name" value="RHODANESE_3"/>
    <property type="match status" value="2"/>
</dbReference>
<organism evidence="4 5">
    <name type="scientific">Pseudoteredinibacter isoporae</name>
    <dbReference type="NCBI Taxonomy" id="570281"/>
    <lineage>
        <taxon>Bacteria</taxon>
        <taxon>Pseudomonadati</taxon>
        <taxon>Pseudomonadota</taxon>
        <taxon>Gammaproteobacteria</taxon>
        <taxon>Cellvibrionales</taxon>
        <taxon>Cellvibrionaceae</taxon>
        <taxon>Pseudoteredinibacter</taxon>
    </lineage>
</organism>
<dbReference type="SMART" id="SM00450">
    <property type="entry name" value="RHOD"/>
    <property type="match status" value="2"/>
</dbReference>
<dbReference type="InterPro" id="IPR001307">
    <property type="entry name" value="Thiosulphate_STrfase_CS"/>
</dbReference>
<feature type="domain" description="Rhodanese" evidence="3">
    <location>
        <begin position="23"/>
        <end position="142"/>
    </location>
</feature>
<evidence type="ECO:0000259" key="3">
    <source>
        <dbReference type="PROSITE" id="PS50206"/>
    </source>
</evidence>
<dbReference type="CDD" id="cd01449">
    <property type="entry name" value="TST_Repeat_2"/>
    <property type="match status" value="1"/>
</dbReference>
<sequence>MDKQHPLAACVSAEDLKHAISARDNNTLIFDCRFALGDPNHGLLSYEQGHIPGAYFLDIEADLSAPVEGHGGRHPLPRIGELQERLRSCGLTRFHTVVVYDDQRNAYAARAWWLLRFMGLEHVYILDGGYQAWQAAGGGIDKREPAPRPGNFLCHPRAGWISDYEGVQQISQSIEAQGNGQDGEHCLIDARESKRYQGLEEPIDPVAGHIPGAINMPWQEVVDEDGFFKPLAFHQERWDSLSPDQVVINYCGSGVTACVNLVSLFIAGRQDAMLYPGSWSDWCSHM</sequence>
<dbReference type="InterPro" id="IPR045078">
    <property type="entry name" value="TST/MPST-like"/>
</dbReference>
<name>A0A7X0JW10_9GAMM</name>
<dbReference type="EC" id="2.8.1.1" evidence="4"/>
<dbReference type="CDD" id="cd01448">
    <property type="entry name" value="TST_Repeat_1"/>
    <property type="match status" value="1"/>
</dbReference>
<dbReference type="InParanoid" id="A0A7X0JW10"/>
<dbReference type="EC" id="2.8.1.2" evidence="4"/>
<dbReference type="PROSITE" id="PS00380">
    <property type="entry name" value="RHODANESE_1"/>
    <property type="match status" value="1"/>
</dbReference>
<protein>
    <submittedName>
        <fullName evidence="4">Thiosulfate/3-mercaptopyruvate sulfurtransferase</fullName>
        <ecNumber evidence="4">2.8.1.1</ecNumber>
        <ecNumber evidence="4">2.8.1.2</ecNumber>
    </submittedName>
</protein>
<evidence type="ECO:0000256" key="1">
    <source>
        <dbReference type="ARBA" id="ARBA00022679"/>
    </source>
</evidence>
<dbReference type="Pfam" id="PF00581">
    <property type="entry name" value="Rhodanese"/>
    <property type="match status" value="2"/>
</dbReference>
<gene>
    <name evidence="4" type="ORF">HNR48_003539</name>
</gene>
<dbReference type="GO" id="GO:0016784">
    <property type="term" value="F:3-mercaptopyruvate sulfurtransferase activity"/>
    <property type="evidence" value="ECO:0007669"/>
    <property type="project" value="UniProtKB-EC"/>
</dbReference>
<evidence type="ECO:0000256" key="2">
    <source>
        <dbReference type="ARBA" id="ARBA00022737"/>
    </source>
</evidence>
<dbReference type="GO" id="GO:0004792">
    <property type="term" value="F:thiosulfate-cyanide sulfurtransferase activity"/>
    <property type="evidence" value="ECO:0007669"/>
    <property type="project" value="UniProtKB-EC"/>
</dbReference>
<dbReference type="Gene3D" id="3.40.250.10">
    <property type="entry name" value="Rhodanese-like domain"/>
    <property type="match status" value="2"/>
</dbReference>
<dbReference type="InterPro" id="IPR001763">
    <property type="entry name" value="Rhodanese-like_dom"/>
</dbReference>
<comment type="caution">
    <text evidence="4">The sequence shown here is derived from an EMBL/GenBank/DDBJ whole genome shotgun (WGS) entry which is preliminary data.</text>
</comment>
<dbReference type="PANTHER" id="PTHR11364">
    <property type="entry name" value="THIOSULFATE SULFERTANSFERASE"/>
    <property type="match status" value="1"/>
</dbReference>
<evidence type="ECO:0000313" key="5">
    <source>
        <dbReference type="Proteomes" id="UP000528457"/>
    </source>
</evidence>
<dbReference type="Proteomes" id="UP000528457">
    <property type="component" value="Unassembled WGS sequence"/>
</dbReference>
<dbReference type="AlphaFoldDB" id="A0A7X0JW10"/>
<keyword evidence="4" id="KW-0670">Pyruvate</keyword>